<keyword evidence="5" id="KW-0646">Protease inhibitor</keyword>
<keyword evidence="9" id="KW-0481">Metalloenzyme inhibitor</keyword>
<keyword evidence="10" id="KW-0732">Signal</keyword>
<dbReference type="SUPFAM" id="SSF50242">
    <property type="entry name" value="TIMP-like"/>
    <property type="match status" value="1"/>
</dbReference>
<dbReference type="PROSITE" id="PS50189">
    <property type="entry name" value="NTR"/>
    <property type="match status" value="1"/>
</dbReference>
<dbReference type="PROSITE" id="PS00288">
    <property type="entry name" value="TIMP"/>
    <property type="match status" value="1"/>
</dbReference>
<keyword evidence="7" id="KW-0862">Zinc</keyword>
<dbReference type="InterPro" id="IPR001820">
    <property type="entry name" value="TIMP"/>
</dbReference>
<protein>
    <recommendedName>
        <fullName evidence="11">NTR domain-containing protein</fullName>
    </recommendedName>
</protein>
<dbReference type="InterPro" id="IPR027465">
    <property type="entry name" value="TIMP_C"/>
</dbReference>
<evidence type="ECO:0000256" key="8">
    <source>
        <dbReference type="ARBA" id="ARBA00023157"/>
    </source>
</evidence>
<dbReference type="SMART" id="SM00206">
    <property type="entry name" value="NTR"/>
    <property type="match status" value="1"/>
</dbReference>
<keyword evidence="4" id="KW-0483">Metalloprotease inhibitor</keyword>
<accession>A0ABN8MC94</accession>
<evidence type="ECO:0000256" key="9">
    <source>
        <dbReference type="ARBA" id="ARBA00023215"/>
    </source>
</evidence>
<comment type="caution">
    <text evidence="12">The sequence shown here is derived from an EMBL/GenBank/DDBJ whole genome shotgun (WGS) entry which is preliminary data.</text>
</comment>
<evidence type="ECO:0000313" key="13">
    <source>
        <dbReference type="Proteomes" id="UP001159427"/>
    </source>
</evidence>
<keyword evidence="6" id="KW-0479">Metal-binding</keyword>
<dbReference type="EMBL" id="CALNXI010000352">
    <property type="protein sequence ID" value="CAH3025440.1"/>
    <property type="molecule type" value="Genomic_DNA"/>
</dbReference>
<dbReference type="CDD" id="cd03577">
    <property type="entry name" value="NTR_TIMP_like"/>
    <property type="match status" value="1"/>
</dbReference>
<evidence type="ECO:0000256" key="4">
    <source>
        <dbReference type="ARBA" id="ARBA00022608"/>
    </source>
</evidence>
<dbReference type="Gene3D" id="2.40.50.120">
    <property type="match status" value="1"/>
</dbReference>
<evidence type="ECO:0000256" key="1">
    <source>
        <dbReference type="ARBA" id="ARBA00004613"/>
    </source>
</evidence>
<evidence type="ECO:0000256" key="10">
    <source>
        <dbReference type="SAM" id="SignalP"/>
    </source>
</evidence>
<evidence type="ECO:0000256" key="2">
    <source>
        <dbReference type="ARBA" id="ARBA00011027"/>
    </source>
</evidence>
<sequence length="215" mass="24521">MPLLLYATLILSTLATCNACSCQPGHPQENFCDAHFVIRAKVLSQEVVPGEYYDKRVYNLRILKTYKGAVGLNQTKDIRPHGSKQRSLFTKAYTSVGEKKCGIKLANDTVYLLTGTISGQKLRIGKCKWVQRWADVTPRQRMGIRRFYGDNCDCQISPCYAESCKKLQGCRKSGNFYDSDCEWRHSYCLVNAEKSACAWRETEEYNKCMNELVIP</sequence>
<gene>
    <name evidence="12" type="ORF">PEVE_00026085</name>
</gene>
<dbReference type="PANTHER" id="PTHR11844:SF33">
    <property type="entry name" value="TISSUE INHIBITOR OF METALLOPROTEINASE"/>
    <property type="match status" value="1"/>
</dbReference>
<feature type="chain" id="PRO_5046924413" description="NTR domain-containing protein" evidence="10">
    <location>
        <begin position="20"/>
        <end position="215"/>
    </location>
</feature>
<dbReference type="Proteomes" id="UP001159427">
    <property type="component" value="Unassembled WGS sequence"/>
</dbReference>
<name>A0ABN8MC94_9CNID</name>
<dbReference type="InterPro" id="IPR008993">
    <property type="entry name" value="TIMP-like_OB-fold"/>
</dbReference>
<dbReference type="Gene3D" id="3.90.370.10">
    <property type="entry name" value="Tissue inhibitor of metalloproteinase-1. Chain B, domain 1"/>
    <property type="match status" value="1"/>
</dbReference>
<proteinExistence type="inferred from homology"/>
<evidence type="ECO:0000259" key="11">
    <source>
        <dbReference type="PROSITE" id="PS50189"/>
    </source>
</evidence>
<comment type="similarity">
    <text evidence="2">Belongs to the protease inhibitor I35 (TIMP) family.</text>
</comment>
<dbReference type="Pfam" id="PF00965">
    <property type="entry name" value="TIMP"/>
    <property type="match status" value="1"/>
</dbReference>
<organism evidence="12 13">
    <name type="scientific">Porites evermanni</name>
    <dbReference type="NCBI Taxonomy" id="104178"/>
    <lineage>
        <taxon>Eukaryota</taxon>
        <taxon>Metazoa</taxon>
        <taxon>Cnidaria</taxon>
        <taxon>Anthozoa</taxon>
        <taxon>Hexacorallia</taxon>
        <taxon>Scleractinia</taxon>
        <taxon>Fungiina</taxon>
        <taxon>Poritidae</taxon>
        <taxon>Porites</taxon>
    </lineage>
</organism>
<evidence type="ECO:0000256" key="5">
    <source>
        <dbReference type="ARBA" id="ARBA00022690"/>
    </source>
</evidence>
<keyword evidence="13" id="KW-1185">Reference proteome</keyword>
<keyword evidence="3" id="KW-0964">Secreted</keyword>
<dbReference type="InterPro" id="IPR030490">
    <property type="entry name" value="TIMP_CS"/>
</dbReference>
<evidence type="ECO:0000256" key="6">
    <source>
        <dbReference type="ARBA" id="ARBA00022723"/>
    </source>
</evidence>
<comment type="subcellular location">
    <subcellularLocation>
        <location evidence="1">Secreted</location>
    </subcellularLocation>
</comment>
<evidence type="ECO:0000256" key="7">
    <source>
        <dbReference type="ARBA" id="ARBA00022833"/>
    </source>
</evidence>
<dbReference type="PANTHER" id="PTHR11844">
    <property type="entry name" value="METALLOPROTEASE INHIBITOR"/>
    <property type="match status" value="1"/>
</dbReference>
<dbReference type="InterPro" id="IPR001134">
    <property type="entry name" value="Netrin_domain"/>
</dbReference>
<keyword evidence="8" id="KW-1015">Disulfide bond</keyword>
<feature type="domain" description="NTR" evidence="11">
    <location>
        <begin position="20"/>
        <end position="152"/>
    </location>
</feature>
<evidence type="ECO:0000256" key="3">
    <source>
        <dbReference type="ARBA" id="ARBA00022525"/>
    </source>
</evidence>
<feature type="signal peptide" evidence="10">
    <location>
        <begin position="1"/>
        <end position="19"/>
    </location>
</feature>
<evidence type="ECO:0000313" key="12">
    <source>
        <dbReference type="EMBL" id="CAH3025440.1"/>
    </source>
</evidence>
<reference evidence="12 13" key="1">
    <citation type="submission" date="2022-05" db="EMBL/GenBank/DDBJ databases">
        <authorList>
            <consortium name="Genoscope - CEA"/>
            <person name="William W."/>
        </authorList>
    </citation>
    <scope>NUCLEOTIDE SEQUENCE [LARGE SCALE GENOMIC DNA]</scope>
</reference>